<dbReference type="Proteomes" id="UP000192257">
    <property type="component" value="Unassembled WGS sequence"/>
</dbReference>
<dbReference type="VEuPathDB" id="TriTrypDB:TM35_000281820"/>
<keyword evidence="3" id="KW-1185">Reference proteome</keyword>
<evidence type="ECO:0000313" key="2">
    <source>
        <dbReference type="EMBL" id="ORC86466.1"/>
    </source>
</evidence>
<dbReference type="PANTHER" id="PTHR35614:SF7">
    <property type="match status" value="1"/>
</dbReference>
<proteinExistence type="predicted"/>
<name>A0A1X0NP26_9TRYP</name>
<dbReference type="PANTHER" id="PTHR35614">
    <property type="match status" value="1"/>
</dbReference>
<dbReference type="AlphaFoldDB" id="A0A1X0NP26"/>
<organism evidence="2 3">
    <name type="scientific">Trypanosoma theileri</name>
    <dbReference type="NCBI Taxonomy" id="67003"/>
    <lineage>
        <taxon>Eukaryota</taxon>
        <taxon>Discoba</taxon>
        <taxon>Euglenozoa</taxon>
        <taxon>Kinetoplastea</taxon>
        <taxon>Metakinetoplastina</taxon>
        <taxon>Trypanosomatida</taxon>
        <taxon>Trypanosomatidae</taxon>
        <taxon>Trypanosoma</taxon>
    </lineage>
</organism>
<feature type="compositionally biased region" description="Basic and acidic residues" evidence="1">
    <location>
        <begin position="252"/>
        <end position="262"/>
    </location>
</feature>
<feature type="region of interest" description="Disordered" evidence="1">
    <location>
        <begin position="236"/>
        <end position="264"/>
    </location>
</feature>
<evidence type="ECO:0000313" key="3">
    <source>
        <dbReference type="Proteomes" id="UP000192257"/>
    </source>
</evidence>
<protein>
    <submittedName>
        <fullName evidence="2">Uncharacterized protein</fullName>
    </submittedName>
</protein>
<feature type="compositionally biased region" description="Polar residues" evidence="1">
    <location>
        <begin position="771"/>
        <end position="788"/>
    </location>
</feature>
<comment type="caution">
    <text evidence="2">The sequence shown here is derived from an EMBL/GenBank/DDBJ whole genome shotgun (WGS) entry which is preliminary data.</text>
</comment>
<dbReference type="STRING" id="67003.A0A1X0NP26"/>
<dbReference type="RefSeq" id="XP_028880532.1">
    <property type="nucleotide sequence ID" value="XM_029028213.1"/>
</dbReference>
<evidence type="ECO:0000256" key="1">
    <source>
        <dbReference type="SAM" id="MobiDB-lite"/>
    </source>
</evidence>
<sequence length="822" mass="95474">MGCLPSREFHESPQSLQYIRTDSLVFIRLPLTPHFFPTPQSLAFQQLFACRAAQSAKYGFDILDPHRKCCGHAEITIIKEKEKEISGIFTQDSQKSYCKRCDKEKEFNLKTNRDCHNNKYDDDDEEEEDWDGVCEEELEMNPSAIYREKKDYLIPTSNEHDNSTVYLTDDGIEKEENKHNEEHIHHCYCRSPEELYRVLITQGTVPAITETNAEMRALYDKELAWRSAREIIRNYRQQQQQQQEQEEEEQNEEKKKNKRETDIPAAVRAAEKVLPPQRFLWPLPTAVLNVLTPTDNTYQTPPDDIIRNTLPCDGKLHLMEYNSTLFLVACSNTEVDTYIVSPIAVRVVGCDSLIPAVCRGTPWLRKLNATPNIINYNDYNDYNNSDDNNNDDDVDLEEDRYNEELPPFQRPPVLCACLFCGVDVCCKAISRAQLAGYGHYALHSKMTGMSGLIVRPVWHLGIASNVPLLRLTAELRGLLQGVNFSTYSSVVTSIRGKRILLRFQEKAVMAVCEVCARSDNFAKELHCHHMQQQQQQGQKEEEKEEKLMETSIFYDYGGRIGVHSKTGELCVTTHIRNSLHMLEDASFNEEKEEKEEMGERKLRGKRVGKENGKRKTCCCKTELVFVVTIPWKTAKGPSSQRTITPTVAATEDEKRKKVKYSFSDGDLIVYNRTREEWELLPPSLVQLEHVLLFWVRKTLDKNVFSRSDSGWLRRRQPNQQIVEEGRFHIWSFIHDGVPYFFGIMPKFAKERRKRELSLLRKTQLERKQIEQEPQQQDNTDNTQSLQQEHSPKRTMGQTKRYGDAANYFRNGCFMWNPYGRQR</sequence>
<dbReference type="GeneID" id="39987993"/>
<accession>A0A1X0NP26</accession>
<feature type="region of interest" description="Disordered" evidence="1">
    <location>
        <begin position="766"/>
        <end position="801"/>
    </location>
</feature>
<reference evidence="2 3" key="1">
    <citation type="submission" date="2017-03" db="EMBL/GenBank/DDBJ databases">
        <title>An alternative strategy for trypanosome survival in the mammalian bloodstream revealed through genome and transcriptome analysis of the ubiquitous bovine parasite Trypanosoma (Megatrypanum) theileri.</title>
        <authorList>
            <person name="Kelly S."/>
            <person name="Ivens A."/>
            <person name="Mott A."/>
            <person name="O'Neill E."/>
            <person name="Emms D."/>
            <person name="Macleod O."/>
            <person name="Voorheis P."/>
            <person name="Matthews J."/>
            <person name="Matthews K."/>
            <person name="Carrington M."/>
        </authorList>
    </citation>
    <scope>NUCLEOTIDE SEQUENCE [LARGE SCALE GENOMIC DNA]</scope>
    <source>
        <strain evidence="2">Edinburgh</strain>
    </source>
</reference>
<dbReference type="OrthoDB" id="266995at2759"/>
<dbReference type="EMBL" id="NBCO01000028">
    <property type="protein sequence ID" value="ORC86466.1"/>
    <property type="molecule type" value="Genomic_DNA"/>
</dbReference>
<gene>
    <name evidence="2" type="ORF">TM35_000281820</name>
</gene>